<name>A0ABN0QUM9_MYCUL</name>
<dbReference type="EMBL" id="JAOL01000139">
    <property type="protein sequence ID" value="EUA88454.1"/>
    <property type="molecule type" value="Genomic_DNA"/>
</dbReference>
<sequence>MAKRFFRRSTKPLPGLATVFGSPSRQGWVLSCTPRAAATLVPAPIWNQPSISTPTIR</sequence>
<dbReference type="Proteomes" id="UP000020681">
    <property type="component" value="Unassembled WGS sequence"/>
</dbReference>
<keyword evidence="2" id="KW-1185">Reference proteome</keyword>
<reference evidence="1 2" key="1">
    <citation type="submission" date="2014-01" db="EMBL/GenBank/DDBJ databases">
        <authorList>
            <person name="Dobos K."/>
            <person name="Lenaerts A."/>
            <person name="Ordway D."/>
            <person name="DeGroote M.A."/>
            <person name="Parker T."/>
            <person name="Sizemore C."/>
            <person name="Tallon L.J."/>
            <person name="Sadzewicz L.K."/>
            <person name="Sengamalay N."/>
            <person name="Fraser C.M."/>
            <person name="Hine E."/>
            <person name="Shefchek K.A."/>
            <person name="Das S.P."/>
            <person name="Tettelin H."/>
        </authorList>
    </citation>
    <scope>NUCLEOTIDE SEQUENCE [LARGE SCALE GENOMIC DNA]</scope>
    <source>
        <strain evidence="1 2">Harvey</strain>
    </source>
</reference>
<evidence type="ECO:0000313" key="2">
    <source>
        <dbReference type="Proteomes" id="UP000020681"/>
    </source>
</evidence>
<evidence type="ECO:0000313" key="1">
    <source>
        <dbReference type="EMBL" id="EUA88454.1"/>
    </source>
</evidence>
<organism evidence="1 2">
    <name type="scientific">Mycobacterium ulcerans str. Harvey</name>
    <dbReference type="NCBI Taxonomy" id="1299332"/>
    <lineage>
        <taxon>Bacteria</taxon>
        <taxon>Bacillati</taxon>
        <taxon>Actinomycetota</taxon>
        <taxon>Actinomycetes</taxon>
        <taxon>Mycobacteriales</taxon>
        <taxon>Mycobacteriaceae</taxon>
        <taxon>Mycobacterium</taxon>
        <taxon>Mycobacterium ulcerans group</taxon>
    </lineage>
</organism>
<gene>
    <name evidence="1" type="ORF">I551_5078</name>
</gene>
<accession>A0ABN0QUM9</accession>
<proteinExistence type="predicted"/>
<comment type="caution">
    <text evidence="1">The sequence shown here is derived from an EMBL/GenBank/DDBJ whole genome shotgun (WGS) entry which is preliminary data.</text>
</comment>
<protein>
    <submittedName>
        <fullName evidence="1">Uncharacterized protein</fullName>
    </submittedName>
</protein>